<reference evidence="6 7" key="1">
    <citation type="submission" date="2019-11" db="EMBL/GenBank/DDBJ databases">
        <authorList>
            <person name="Holert J."/>
        </authorList>
    </citation>
    <scope>NUCLEOTIDE SEQUENCE [LARGE SCALE GENOMIC DNA]</scope>
    <source>
        <strain evidence="6">BC5_2</strain>
    </source>
</reference>
<dbReference type="Gene3D" id="1.10.10.10">
    <property type="entry name" value="Winged helix-like DNA-binding domain superfamily/Winged helix DNA-binding domain"/>
    <property type="match status" value="1"/>
</dbReference>
<dbReference type="Pfam" id="PF00027">
    <property type="entry name" value="cNMP_binding"/>
    <property type="match status" value="1"/>
</dbReference>
<evidence type="ECO:0000256" key="1">
    <source>
        <dbReference type="ARBA" id="ARBA00023015"/>
    </source>
</evidence>
<dbReference type="Gene3D" id="2.60.120.10">
    <property type="entry name" value="Jelly Rolls"/>
    <property type="match status" value="1"/>
</dbReference>
<dbReference type="SMART" id="SM00419">
    <property type="entry name" value="HTH_CRP"/>
    <property type="match status" value="1"/>
</dbReference>
<protein>
    <submittedName>
        <fullName evidence="6">Transcriptional regulator LdrP</fullName>
    </submittedName>
</protein>
<dbReference type="InterPro" id="IPR014710">
    <property type="entry name" value="RmlC-like_jellyroll"/>
</dbReference>
<dbReference type="PRINTS" id="PR00034">
    <property type="entry name" value="HTHCRP"/>
</dbReference>
<organism evidence="6 7">
    <name type="scientific">BD1-7 clade bacterium</name>
    <dbReference type="NCBI Taxonomy" id="2029982"/>
    <lineage>
        <taxon>Bacteria</taxon>
        <taxon>Pseudomonadati</taxon>
        <taxon>Pseudomonadota</taxon>
        <taxon>Gammaproteobacteria</taxon>
        <taxon>Cellvibrionales</taxon>
        <taxon>Spongiibacteraceae</taxon>
        <taxon>BD1-7 clade</taxon>
    </lineage>
</organism>
<dbReference type="GO" id="GO:0005829">
    <property type="term" value="C:cytosol"/>
    <property type="evidence" value="ECO:0007669"/>
    <property type="project" value="TreeGrafter"/>
</dbReference>
<keyword evidence="1" id="KW-0805">Transcription regulation</keyword>
<keyword evidence="3" id="KW-0804">Transcription</keyword>
<proteinExistence type="predicted"/>
<dbReference type="Pfam" id="PF13545">
    <property type="entry name" value="HTH_Crp_2"/>
    <property type="match status" value="1"/>
</dbReference>
<evidence type="ECO:0000313" key="7">
    <source>
        <dbReference type="Proteomes" id="UP000434580"/>
    </source>
</evidence>
<dbReference type="InterPro" id="IPR012318">
    <property type="entry name" value="HTH_CRP"/>
</dbReference>
<dbReference type="OrthoDB" id="7643467at2"/>
<dbReference type="SMART" id="SM00100">
    <property type="entry name" value="cNMP"/>
    <property type="match status" value="1"/>
</dbReference>
<dbReference type="SUPFAM" id="SSF51206">
    <property type="entry name" value="cAMP-binding domain-like"/>
    <property type="match status" value="1"/>
</dbReference>
<dbReference type="EMBL" id="CACSII010000019">
    <property type="protein sequence ID" value="CAA0117029.1"/>
    <property type="molecule type" value="Genomic_DNA"/>
</dbReference>
<accession>A0A5S9QET3</accession>
<dbReference type="GO" id="GO:0003677">
    <property type="term" value="F:DNA binding"/>
    <property type="evidence" value="ECO:0007669"/>
    <property type="project" value="UniProtKB-KW"/>
</dbReference>
<name>A0A5S9QET3_9GAMM</name>
<dbReference type="PROSITE" id="PS51063">
    <property type="entry name" value="HTH_CRP_2"/>
    <property type="match status" value="1"/>
</dbReference>
<feature type="domain" description="Cyclic nucleotide-binding" evidence="4">
    <location>
        <begin position="36"/>
        <end position="113"/>
    </location>
</feature>
<dbReference type="PROSITE" id="PS50042">
    <property type="entry name" value="CNMP_BINDING_3"/>
    <property type="match status" value="1"/>
</dbReference>
<evidence type="ECO:0000259" key="5">
    <source>
        <dbReference type="PROSITE" id="PS51063"/>
    </source>
</evidence>
<dbReference type="SUPFAM" id="SSF46785">
    <property type="entry name" value="Winged helix' DNA-binding domain"/>
    <property type="match status" value="1"/>
</dbReference>
<dbReference type="Proteomes" id="UP000434580">
    <property type="component" value="Unassembled WGS sequence"/>
</dbReference>
<dbReference type="PROSITE" id="PS00042">
    <property type="entry name" value="HTH_CRP_1"/>
    <property type="match status" value="1"/>
</dbReference>
<keyword evidence="2" id="KW-0238">DNA-binding</keyword>
<dbReference type="InterPro" id="IPR018490">
    <property type="entry name" value="cNMP-bd_dom_sf"/>
</dbReference>
<dbReference type="GO" id="GO:0003700">
    <property type="term" value="F:DNA-binding transcription factor activity"/>
    <property type="evidence" value="ECO:0007669"/>
    <property type="project" value="InterPro"/>
</dbReference>
<dbReference type="InterPro" id="IPR036388">
    <property type="entry name" value="WH-like_DNA-bd_sf"/>
</dbReference>
<gene>
    <name evidence="6" type="ORF">DPBNPPHM_02166</name>
</gene>
<dbReference type="InterPro" id="IPR000595">
    <property type="entry name" value="cNMP-bd_dom"/>
</dbReference>
<dbReference type="InterPro" id="IPR036390">
    <property type="entry name" value="WH_DNA-bd_sf"/>
</dbReference>
<evidence type="ECO:0000256" key="3">
    <source>
        <dbReference type="ARBA" id="ARBA00023163"/>
    </source>
</evidence>
<dbReference type="InterPro" id="IPR018335">
    <property type="entry name" value="Tscrpt_reg_HTH_Crp-type_CS"/>
</dbReference>
<dbReference type="CDD" id="cd00038">
    <property type="entry name" value="CAP_ED"/>
    <property type="match status" value="1"/>
</dbReference>
<evidence type="ECO:0000259" key="4">
    <source>
        <dbReference type="PROSITE" id="PS50042"/>
    </source>
</evidence>
<dbReference type="InterPro" id="IPR050397">
    <property type="entry name" value="Env_Response_Regulators"/>
</dbReference>
<dbReference type="PANTHER" id="PTHR24567">
    <property type="entry name" value="CRP FAMILY TRANSCRIPTIONAL REGULATORY PROTEIN"/>
    <property type="match status" value="1"/>
</dbReference>
<evidence type="ECO:0000313" key="6">
    <source>
        <dbReference type="EMBL" id="CAA0117029.1"/>
    </source>
</evidence>
<dbReference type="AlphaFoldDB" id="A0A5S9QET3"/>
<evidence type="ECO:0000256" key="2">
    <source>
        <dbReference type="ARBA" id="ARBA00023125"/>
    </source>
</evidence>
<sequence length="245" mass="27804">MTTSEQTSDLINCVCLDDKVIRRQECEHCAIRQRMLFSQLDLESLSTWLWPIHQMRCDARTVVYHQGQPAQTVFSLRQGFIKLVRYSENGDQHIVRLLGPGSCVGLEAMLQDTYEHQAEALTDVDFCAIPVKTINAIQHQQPGLCKELGRHWQQHLSQADTWLSTLLAGPVKRRVSNLLVMLHDLQKLPNNQVMLMSNQDIASILATTEETVSRCLSQLRRDGLITPLQKRYFTVDLPGLAANNA</sequence>
<dbReference type="PANTHER" id="PTHR24567:SF26">
    <property type="entry name" value="REGULATORY PROTEIN YEIL"/>
    <property type="match status" value="1"/>
</dbReference>
<feature type="domain" description="HTH crp-type" evidence="5">
    <location>
        <begin position="169"/>
        <end position="238"/>
    </location>
</feature>